<accession>D5PF52</accession>
<dbReference type="RefSeq" id="WP_007168785.1">
    <property type="nucleotide sequence ID" value="NZ_GG770554.1"/>
</dbReference>
<dbReference type="Proteomes" id="UP000003653">
    <property type="component" value="Unassembled WGS sequence"/>
</dbReference>
<gene>
    <name evidence="2" type="ORF">HMPREF0591_4796</name>
</gene>
<feature type="region of interest" description="Disordered" evidence="1">
    <location>
        <begin position="14"/>
        <end position="36"/>
    </location>
</feature>
<proteinExistence type="predicted"/>
<evidence type="ECO:0000313" key="3">
    <source>
        <dbReference type="Proteomes" id="UP000003653"/>
    </source>
</evidence>
<keyword evidence="3" id="KW-1185">Reference proteome</keyword>
<evidence type="ECO:0000313" key="2">
    <source>
        <dbReference type="EMBL" id="EFG75296.1"/>
    </source>
</evidence>
<sequence>MPLGPSEVNISARKQAGRDAATAANATEPKPYGQTSENNYPYTYWWLKGYNDAVAEVAVARTNTKTKSKSKQ</sequence>
<dbReference type="EMBL" id="ADNV01000330">
    <property type="protein sequence ID" value="EFG75296.1"/>
    <property type="molecule type" value="Genomic_DNA"/>
</dbReference>
<organism evidence="2 3">
    <name type="scientific">Mycobacterium parascrofulaceum ATCC BAA-614</name>
    <dbReference type="NCBI Taxonomy" id="525368"/>
    <lineage>
        <taxon>Bacteria</taxon>
        <taxon>Bacillati</taxon>
        <taxon>Actinomycetota</taxon>
        <taxon>Actinomycetes</taxon>
        <taxon>Mycobacteriales</taxon>
        <taxon>Mycobacteriaceae</taxon>
        <taxon>Mycobacterium</taxon>
        <taxon>Mycobacterium simiae complex</taxon>
    </lineage>
</organism>
<dbReference type="HOGENOM" id="CLU_2718054_0_0_11"/>
<protein>
    <submittedName>
        <fullName evidence="2">Uncharacterized protein</fullName>
    </submittedName>
</protein>
<comment type="caution">
    <text evidence="2">The sequence shown here is derived from an EMBL/GenBank/DDBJ whole genome shotgun (WGS) entry which is preliminary data.</text>
</comment>
<evidence type="ECO:0000256" key="1">
    <source>
        <dbReference type="SAM" id="MobiDB-lite"/>
    </source>
</evidence>
<name>D5PF52_9MYCO</name>
<dbReference type="AlphaFoldDB" id="D5PF52"/>
<reference evidence="2 3" key="1">
    <citation type="submission" date="2010-04" db="EMBL/GenBank/DDBJ databases">
        <authorList>
            <person name="Muzny D."/>
            <person name="Qin X."/>
            <person name="Deng J."/>
            <person name="Jiang H."/>
            <person name="Liu Y."/>
            <person name="Qu J."/>
            <person name="Song X.-Z."/>
            <person name="Zhang L."/>
            <person name="Thornton R."/>
            <person name="Coyle M."/>
            <person name="Francisco L."/>
            <person name="Jackson L."/>
            <person name="Javaid M."/>
            <person name="Korchina V."/>
            <person name="Kovar C."/>
            <person name="Mata R."/>
            <person name="Mathew T."/>
            <person name="Ngo R."/>
            <person name="Nguyen L."/>
            <person name="Nguyen N."/>
            <person name="Okwuonu G."/>
            <person name="Ongeri F."/>
            <person name="Pham C."/>
            <person name="Simmons D."/>
            <person name="Wilczek-Boney K."/>
            <person name="Hale W."/>
            <person name="Jakkamsetti A."/>
            <person name="Pham P."/>
            <person name="Ruth R."/>
            <person name="San Lucas F."/>
            <person name="Warren J."/>
            <person name="Zhang J."/>
            <person name="Zhao Z."/>
            <person name="Zhou C."/>
            <person name="Zhu D."/>
            <person name="Lee S."/>
            <person name="Bess C."/>
            <person name="Blankenburg K."/>
            <person name="Forbes L."/>
            <person name="Fu Q."/>
            <person name="Gubbala S."/>
            <person name="Hirani K."/>
            <person name="Jayaseelan J.C."/>
            <person name="Lara F."/>
            <person name="Munidasa M."/>
            <person name="Palculict T."/>
            <person name="Patil S."/>
            <person name="Pu L.-L."/>
            <person name="Saada N."/>
            <person name="Tang L."/>
            <person name="Weissenberger G."/>
            <person name="Zhu Y."/>
            <person name="Hemphill L."/>
            <person name="Shang Y."/>
            <person name="Youmans B."/>
            <person name="Ayvaz T."/>
            <person name="Ross M."/>
            <person name="Santibanez J."/>
            <person name="Aqrawi P."/>
            <person name="Gross S."/>
            <person name="Joshi V."/>
            <person name="Fowler G."/>
            <person name="Nazareth L."/>
            <person name="Reid J."/>
            <person name="Worley K."/>
            <person name="Petrosino J."/>
            <person name="Highlander S."/>
            <person name="Gibbs R."/>
        </authorList>
    </citation>
    <scope>NUCLEOTIDE SEQUENCE [LARGE SCALE GENOMIC DNA]</scope>
    <source>
        <strain evidence="2 3">ATCC BAA-614</strain>
    </source>
</reference>